<dbReference type="Pfam" id="PF08002">
    <property type="entry name" value="DUF1697"/>
    <property type="match status" value="1"/>
</dbReference>
<dbReference type="PIRSF" id="PIRSF008502">
    <property type="entry name" value="UCP008502"/>
    <property type="match status" value="1"/>
</dbReference>
<dbReference type="Proteomes" id="UP000490386">
    <property type="component" value="Unassembled WGS sequence"/>
</dbReference>
<keyword evidence="2" id="KW-1185">Reference proteome</keyword>
<reference evidence="1 2" key="1">
    <citation type="submission" date="2019-09" db="EMBL/GenBank/DDBJ databases">
        <title>Phylogeny of genus Pseudoclavibacter and closely related genus.</title>
        <authorList>
            <person name="Li Y."/>
        </authorList>
    </citation>
    <scope>NUCLEOTIDE SEQUENCE [LARGE SCALE GENOMIC DNA]</scope>
    <source>
        <strain evidence="1 2">THG-MD12</strain>
    </source>
</reference>
<dbReference type="PANTHER" id="PTHR36439:SF1">
    <property type="entry name" value="DUF1697 DOMAIN-CONTAINING PROTEIN"/>
    <property type="match status" value="1"/>
</dbReference>
<dbReference type="EMBL" id="WBJX01000006">
    <property type="protein sequence ID" value="KAB1636519.1"/>
    <property type="molecule type" value="Genomic_DNA"/>
</dbReference>
<organism evidence="1 2">
    <name type="scientific">Pseudoclavibacter terrae</name>
    <dbReference type="NCBI Taxonomy" id="1530195"/>
    <lineage>
        <taxon>Bacteria</taxon>
        <taxon>Bacillati</taxon>
        <taxon>Actinomycetota</taxon>
        <taxon>Actinomycetes</taxon>
        <taxon>Micrococcales</taxon>
        <taxon>Microbacteriaceae</taxon>
        <taxon>Pseudoclavibacter</taxon>
    </lineage>
</organism>
<dbReference type="InterPro" id="IPR012545">
    <property type="entry name" value="DUF1697"/>
</dbReference>
<dbReference type="RefSeq" id="WP_151424804.1">
    <property type="nucleotide sequence ID" value="NZ_WBJX01000006.1"/>
</dbReference>
<sequence length="212" mass="22727">MPTSTPAASSEARGSIRRVALLQSINLGQHRKLPMADLKAALEAAGHTSIATVLQTGNVLLDAPAEVANSELETRLRAEMAAAFDLDVPTLVRDADEWRAVVELDPFRALDPHPSRYVVVFCAEPPQERAVAALEGVDLEEDRWAVRGREIYVSCPNGQIQSPVLQRLGRPKSSDTSSGPATVRTWGTVLRVAAKLSGRNVSGLTPGDGRTS</sequence>
<comment type="caution">
    <text evidence="1">The sequence shown here is derived from an EMBL/GenBank/DDBJ whole genome shotgun (WGS) entry which is preliminary data.</text>
</comment>
<dbReference type="AlphaFoldDB" id="A0A7J5AYE8"/>
<dbReference type="PANTHER" id="PTHR36439">
    <property type="entry name" value="BLL4334 PROTEIN"/>
    <property type="match status" value="1"/>
</dbReference>
<evidence type="ECO:0000313" key="1">
    <source>
        <dbReference type="EMBL" id="KAB1636519.1"/>
    </source>
</evidence>
<protein>
    <submittedName>
        <fullName evidence="1">DUF1697 domain-containing protein</fullName>
    </submittedName>
</protein>
<proteinExistence type="predicted"/>
<accession>A0A7J5AYE8</accession>
<dbReference type="OrthoDB" id="9806494at2"/>
<evidence type="ECO:0000313" key="2">
    <source>
        <dbReference type="Proteomes" id="UP000490386"/>
    </source>
</evidence>
<name>A0A7J5AYE8_9MICO</name>
<dbReference type="SUPFAM" id="SSF160379">
    <property type="entry name" value="SP0830-like"/>
    <property type="match status" value="1"/>
</dbReference>
<gene>
    <name evidence="1" type="ORF">F8O03_16395</name>
</gene>
<dbReference type="Gene3D" id="3.30.70.1280">
    <property type="entry name" value="SP0830-like domains"/>
    <property type="match status" value="1"/>
</dbReference>